<organism evidence="2 3">
    <name type="scientific">Acinetobacter bereziniae</name>
    <name type="common">Acinetobacter genomosp. 10</name>
    <dbReference type="NCBI Taxonomy" id="106648"/>
    <lineage>
        <taxon>Bacteria</taxon>
        <taxon>Pseudomonadati</taxon>
        <taxon>Pseudomonadota</taxon>
        <taxon>Gammaproteobacteria</taxon>
        <taxon>Moraxellales</taxon>
        <taxon>Moraxellaceae</taxon>
        <taxon>Acinetobacter</taxon>
    </lineage>
</organism>
<comment type="caution">
    <text evidence="2">The sequence shown here is derived from an EMBL/GenBank/DDBJ whole genome shotgun (WGS) entry which is preliminary data.</text>
</comment>
<gene>
    <name evidence="2" type="ORF">GAK29_02102</name>
</gene>
<feature type="region of interest" description="Disordered" evidence="1">
    <location>
        <begin position="1"/>
        <end position="25"/>
    </location>
</feature>
<dbReference type="AlphaFoldDB" id="A0A833PGI5"/>
<evidence type="ECO:0000313" key="3">
    <source>
        <dbReference type="Proteomes" id="UP000490535"/>
    </source>
</evidence>
<reference evidence="3" key="1">
    <citation type="journal article" date="2020" name="MBio">
        <title>Horizontal gene transfer to a defensive symbiont with a reduced genome amongst a multipartite beetle microbiome.</title>
        <authorList>
            <person name="Waterworth S.C."/>
            <person name="Florez L.V."/>
            <person name="Rees E.R."/>
            <person name="Hertweck C."/>
            <person name="Kaltenpoth M."/>
            <person name="Kwan J.C."/>
        </authorList>
    </citation>
    <scope>NUCLEOTIDE SEQUENCE [LARGE SCALE GENOMIC DNA]</scope>
</reference>
<sequence length="60" mass="7032">MLQEGDFSKENCKGFNDSQYKTHSPKSKTFDIVRDAKVRVDKEKLNEAWSQIEGYIFEQS</sequence>
<protein>
    <submittedName>
        <fullName evidence="2">Uncharacterized protein</fullName>
    </submittedName>
</protein>
<name>A0A833PGI5_ACIBZ</name>
<accession>A0A833PGI5</accession>
<evidence type="ECO:0000256" key="1">
    <source>
        <dbReference type="SAM" id="MobiDB-lite"/>
    </source>
</evidence>
<proteinExistence type="predicted"/>
<feature type="compositionally biased region" description="Basic and acidic residues" evidence="1">
    <location>
        <begin position="1"/>
        <end position="12"/>
    </location>
</feature>
<evidence type="ECO:0000313" key="2">
    <source>
        <dbReference type="EMBL" id="KAF1025154.1"/>
    </source>
</evidence>
<dbReference type="Proteomes" id="UP000490535">
    <property type="component" value="Unassembled WGS sequence"/>
</dbReference>
<dbReference type="EMBL" id="WNDP01000045">
    <property type="protein sequence ID" value="KAF1025154.1"/>
    <property type="molecule type" value="Genomic_DNA"/>
</dbReference>